<gene>
    <name evidence="1" type="ORF">AMQ22_00071</name>
</gene>
<dbReference type="Proteomes" id="UP000075398">
    <property type="component" value="Unassembled WGS sequence"/>
</dbReference>
<comment type="caution">
    <text evidence="1">The sequence shown here is derived from an EMBL/GenBank/DDBJ whole genome shotgun (WGS) entry which is preliminary data.</text>
</comment>
<name>A0A150J9E6_9EURY</name>
<dbReference type="AlphaFoldDB" id="A0A150J9E6"/>
<accession>A0A150J9E6</accession>
<dbReference type="EMBL" id="LNGC01000001">
    <property type="protein sequence ID" value="KYC53872.1"/>
    <property type="molecule type" value="Genomic_DNA"/>
</dbReference>
<evidence type="ECO:0000313" key="2">
    <source>
        <dbReference type="Proteomes" id="UP000075398"/>
    </source>
</evidence>
<organism evidence="1 2">
    <name type="scientific">Candidatus Methanofastidiosum methylothiophilum</name>
    <dbReference type="NCBI Taxonomy" id="1705564"/>
    <lineage>
        <taxon>Archaea</taxon>
        <taxon>Methanobacteriati</taxon>
        <taxon>Methanobacteriota</taxon>
        <taxon>Stenosarchaea group</taxon>
        <taxon>Candidatus Methanofastidiosia</taxon>
        <taxon>Candidatus Methanofastidiosales</taxon>
        <taxon>Candidatus Methanofastidiosaceae</taxon>
        <taxon>Candidatus Methanofastidiosum</taxon>
    </lineage>
</organism>
<proteinExistence type="predicted"/>
<sequence>MEVAILSEMNKKELDKDIAHYCKFKDFETAKRIAINHGSKIKGYDVEAAINKINELENEENKKAKPA</sequence>
<evidence type="ECO:0000313" key="1">
    <source>
        <dbReference type="EMBL" id="KYC53872.1"/>
    </source>
</evidence>
<protein>
    <submittedName>
        <fullName evidence="1">Uncharacterized protein</fullName>
    </submittedName>
</protein>
<reference evidence="1 2" key="1">
    <citation type="journal article" date="2016" name="ISME J.">
        <title>Chasing the elusive Euryarchaeota class WSA2: genomes reveal a uniquely fastidious methyl-reducing methanogen.</title>
        <authorList>
            <person name="Nobu M.K."/>
            <person name="Narihiro T."/>
            <person name="Kuroda K."/>
            <person name="Mei R."/>
            <person name="Liu W.T."/>
        </authorList>
    </citation>
    <scope>NUCLEOTIDE SEQUENCE [LARGE SCALE GENOMIC DNA]</scope>
    <source>
        <strain evidence="1">U1lsi0528_Bin055</strain>
    </source>
</reference>